<dbReference type="Proteomes" id="UP001500575">
    <property type="component" value="Unassembled WGS sequence"/>
</dbReference>
<reference evidence="2 3" key="1">
    <citation type="journal article" date="2019" name="Int. J. Syst. Evol. Microbiol.">
        <title>The Global Catalogue of Microorganisms (GCM) 10K type strain sequencing project: providing services to taxonomists for standard genome sequencing and annotation.</title>
        <authorList>
            <consortium name="The Broad Institute Genomics Platform"/>
            <consortium name="The Broad Institute Genome Sequencing Center for Infectious Disease"/>
            <person name="Wu L."/>
            <person name="Ma J."/>
        </authorList>
    </citation>
    <scope>NUCLEOTIDE SEQUENCE [LARGE SCALE GENOMIC DNA]</scope>
    <source>
        <strain evidence="2 3">JCM 16021</strain>
    </source>
</reference>
<gene>
    <name evidence="2" type="ORF">GCM10009843_00810</name>
</gene>
<name>A0ABN2XKS0_9ACTN</name>
<evidence type="ECO:0000256" key="1">
    <source>
        <dbReference type="SAM" id="MobiDB-lite"/>
    </source>
</evidence>
<evidence type="ECO:0000313" key="2">
    <source>
        <dbReference type="EMBL" id="GAA2113295.1"/>
    </source>
</evidence>
<proteinExistence type="predicted"/>
<sequence length="113" mass="12442">MPRAAAPMPWATAIQTAAAPRPSIAKKRKTGPGPLRTARGAGRAAFDRPRPLLEGAAFRAVLLRPELRDRVLERPRVDVLLLRDPGGEDVRVAMLTTLRESHEQHRSHSSVSR</sequence>
<protein>
    <submittedName>
        <fullName evidence="2">Uncharacterized protein</fullName>
    </submittedName>
</protein>
<accession>A0ABN2XKS0</accession>
<evidence type="ECO:0000313" key="3">
    <source>
        <dbReference type="Proteomes" id="UP001500575"/>
    </source>
</evidence>
<keyword evidence="3" id="KW-1185">Reference proteome</keyword>
<comment type="caution">
    <text evidence="2">The sequence shown here is derived from an EMBL/GenBank/DDBJ whole genome shotgun (WGS) entry which is preliminary data.</text>
</comment>
<organism evidence="2 3">
    <name type="scientific">Nocardioides bigeumensis</name>
    <dbReference type="NCBI Taxonomy" id="433657"/>
    <lineage>
        <taxon>Bacteria</taxon>
        <taxon>Bacillati</taxon>
        <taxon>Actinomycetota</taxon>
        <taxon>Actinomycetes</taxon>
        <taxon>Propionibacteriales</taxon>
        <taxon>Nocardioidaceae</taxon>
        <taxon>Nocardioides</taxon>
    </lineage>
</organism>
<feature type="region of interest" description="Disordered" evidence="1">
    <location>
        <begin position="1"/>
        <end position="44"/>
    </location>
</feature>
<dbReference type="EMBL" id="BAAAQQ010000001">
    <property type="protein sequence ID" value="GAA2113295.1"/>
    <property type="molecule type" value="Genomic_DNA"/>
</dbReference>